<dbReference type="STRING" id="69332.A0A388LND9"/>
<keyword evidence="3" id="KW-1185">Reference proteome</keyword>
<feature type="compositionally biased region" description="Acidic residues" evidence="1">
    <location>
        <begin position="105"/>
        <end position="128"/>
    </location>
</feature>
<sequence length="360" mass="38615">MAEAALPGELTVVVSSLLQLKYLDDRPVFENERLRAEAWARGGVEAEREAIANLQAMEEEKQRRQMFAMRMWRKESSEKRRVLLGLSPRRPMPVKNGGSDFTSSDGDDKDDDDDDDDDPEEGEEDPLEMVEARLTEAMATRNNDGSEALAGRSNGPEAPVLTSTSTAEMNETAGRGGNGLDHLQHPLPTKESCSTSSSAASPSAQPLPTSQSRRCAKEEESPAEMERASLSAPGTNHGEEAASPLLTSTESPFFMTSTELLLRASTASPFFMASTKSLSQEGGQGQESLVETERASFSASTGGSDHCDGAPSPLTSTEEEEPLAAKMEKPSLSTTISRNHGDEVPSPLMTSTERPGCSDG</sequence>
<dbReference type="OrthoDB" id="1904536at2759"/>
<feature type="compositionally biased region" description="Basic and acidic residues" evidence="1">
    <location>
        <begin position="215"/>
        <end position="227"/>
    </location>
</feature>
<feature type="region of interest" description="Disordered" evidence="1">
    <location>
        <begin position="276"/>
        <end position="360"/>
    </location>
</feature>
<gene>
    <name evidence="2" type="ORF">CBR_g37534</name>
</gene>
<feature type="compositionally biased region" description="Low complexity" evidence="1">
    <location>
        <begin position="192"/>
        <end position="212"/>
    </location>
</feature>
<feature type="region of interest" description="Disordered" evidence="1">
    <location>
        <begin position="84"/>
        <end position="250"/>
    </location>
</feature>
<dbReference type="Gramene" id="GBG83733">
    <property type="protein sequence ID" value="GBG83733"/>
    <property type="gene ID" value="CBR_g37534"/>
</dbReference>
<reference evidence="2 3" key="1">
    <citation type="journal article" date="2018" name="Cell">
        <title>The Chara Genome: Secondary Complexity and Implications for Plant Terrestrialization.</title>
        <authorList>
            <person name="Nishiyama T."/>
            <person name="Sakayama H."/>
            <person name="Vries J.D."/>
            <person name="Buschmann H."/>
            <person name="Saint-Marcoux D."/>
            <person name="Ullrich K.K."/>
            <person name="Haas F.B."/>
            <person name="Vanderstraeten L."/>
            <person name="Becker D."/>
            <person name="Lang D."/>
            <person name="Vosolsobe S."/>
            <person name="Rombauts S."/>
            <person name="Wilhelmsson P.K.I."/>
            <person name="Janitza P."/>
            <person name="Kern R."/>
            <person name="Heyl A."/>
            <person name="Rumpler F."/>
            <person name="Villalobos L.I.A.C."/>
            <person name="Clay J.M."/>
            <person name="Skokan R."/>
            <person name="Toyoda A."/>
            <person name="Suzuki Y."/>
            <person name="Kagoshima H."/>
            <person name="Schijlen E."/>
            <person name="Tajeshwar N."/>
            <person name="Catarino B."/>
            <person name="Hetherington A.J."/>
            <person name="Saltykova A."/>
            <person name="Bonnot C."/>
            <person name="Breuninger H."/>
            <person name="Symeonidi A."/>
            <person name="Radhakrishnan G.V."/>
            <person name="Van Nieuwerburgh F."/>
            <person name="Deforce D."/>
            <person name="Chang C."/>
            <person name="Karol K.G."/>
            <person name="Hedrich R."/>
            <person name="Ulvskov P."/>
            <person name="Glockner G."/>
            <person name="Delwiche C.F."/>
            <person name="Petrasek J."/>
            <person name="Van de Peer Y."/>
            <person name="Friml J."/>
            <person name="Beilby M."/>
            <person name="Dolan L."/>
            <person name="Kohara Y."/>
            <person name="Sugano S."/>
            <person name="Fujiyama A."/>
            <person name="Delaux P.-M."/>
            <person name="Quint M."/>
            <person name="TheiBen G."/>
            <person name="Hagemann M."/>
            <person name="Harholt J."/>
            <person name="Dunand C."/>
            <person name="Zachgo S."/>
            <person name="Langdale J."/>
            <person name="Maumus F."/>
            <person name="Straeten D.V.D."/>
            <person name="Gould S.B."/>
            <person name="Rensing S.A."/>
        </authorList>
    </citation>
    <scope>NUCLEOTIDE SEQUENCE [LARGE SCALE GENOMIC DNA]</scope>
    <source>
        <strain evidence="2 3">S276</strain>
    </source>
</reference>
<evidence type="ECO:0000313" key="3">
    <source>
        <dbReference type="Proteomes" id="UP000265515"/>
    </source>
</evidence>
<dbReference type="Proteomes" id="UP000265515">
    <property type="component" value="Unassembled WGS sequence"/>
</dbReference>
<comment type="caution">
    <text evidence="2">The sequence shown here is derived from an EMBL/GenBank/DDBJ whole genome shotgun (WGS) entry which is preliminary data.</text>
</comment>
<dbReference type="EMBL" id="BFEA01000449">
    <property type="protein sequence ID" value="GBG83733.1"/>
    <property type="molecule type" value="Genomic_DNA"/>
</dbReference>
<protein>
    <submittedName>
        <fullName evidence="2">Uncharacterized protein</fullName>
    </submittedName>
</protein>
<evidence type="ECO:0000256" key="1">
    <source>
        <dbReference type="SAM" id="MobiDB-lite"/>
    </source>
</evidence>
<evidence type="ECO:0000313" key="2">
    <source>
        <dbReference type="EMBL" id="GBG83733.1"/>
    </source>
</evidence>
<accession>A0A388LND9</accession>
<organism evidence="2 3">
    <name type="scientific">Chara braunii</name>
    <name type="common">Braun's stonewort</name>
    <dbReference type="NCBI Taxonomy" id="69332"/>
    <lineage>
        <taxon>Eukaryota</taxon>
        <taxon>Viridiplantae</taxon>
        <taxon>Streptophyta</taxon>
        <taxon>Charophyceae</taxon>
        <taxon>Charales</taxon>
        <taxon>Characeae</taxon>
        <taxon>Chara</taxon>
    </lineage>
</organism>
<name>A0A388LND9_CHABU</name>
<dbReference type="AlphaFoldDB" id="A0A388LND9"/>
<proteinExistence type="predicted"/>
<feature type="compositionally biased region" description="Polar residues" evidence="1">
    <location>
        <begin position="276"/>
        <end position="303"/>
    </location>
</feature>